<feature type="domain" description="Acyl-CoA thioesterase-like N-terminal HotDog" evidence="1">
    <location>
        <begin position="27"/>
        <end position="107"/>
    </location>
</feature>
<dbReference type="KEGG" id="mmc:Mmcs_0053"/>
<dbReference type="InterPro" id="IPR049449">
    <property type="entry name" value="TesB_ACOT8-like_N"/>
</dbReference>
<dbReference type="Pfam" id="PF13622">
    <property type="entry name" value="4HBT_3"/>
    <property type="match status" value="1"/>
</dbReference>
<reference evidence="2" key="1">
    <citation type="submission" date="2006-06" db="EMBL/GenBank/DDBJ databases">
        <title>Complete sequence of chromosome of Mycobacterium sp. MCS.</title>
        <authorList>
            <consortium name="US DOE Joint Genome Institute"/>
            <person name="Copeland A."/>
            <person name="Lucas S."/>
            <person name="Lapidus A."/>
            <person name="Barry K."/>
            <person name="Detter J.C."/>
            <person name="Glavina del Rio T."/>
            <person name="Hammon N."/>
            <person name="Israni S."/>
            <person name="Dalin E."/>
            <person name="Tice H."/>
            <person name="Pitluck S."/>
            <person name="Martinez M."/>
            <person name="Schmutz J."/>
            <person name="Larimer F."/>
            <person name="Land M."/>
            <person name="Hauser L."/>
            <person name="Kyrpides N."/>
            <person name="Kim E."/>
            <person name="Miller C.D."/>
            <person name="Hughes J.E."/>
            <person name="Anderson A.J."/>
            <person name="Sims R.C."/>
            <person name="Richardson P."/>
        </authorList>
    </citation>
    <scope>NUCLEOTIDE SEQUENCE [LARGE SCALE GENOMIC DNA]</scope>
    <source>
        <strain evidence="2">MCS</strain>
    </source>
</reference>
<dbReference type="InterPro" id="IPR042171">
    <property type="entry name" value="Acyl-CoA_hotdog"/>
</dbReference>
<accession>A0A5Q5BDD9</accession>
<protein>
    <recommendedName>
        <fullName evidence="1">Acyl-CoA thioesterase-like N-terminal HotDog domain-containing protein</fullName>
    </recommendedName>
</protein>
<dbReference type="InterPro" id="IPR029069">
    <property type="entry name" value="HotDog_dom_sf"/>
</dbReference>
<organism evidence="2">
    <name type="scientific">Mycobacterium sp. (strain MCS)</name>
    <dbReference type="NCBI Taxonomy" id="164756"/>
    <lineage>
        <taxon>Bacteria</taxon>
        <taxon>Bacillati</taxon>
        <taxon>Actinomycetota</taxon>
        <taxon>Actinomycetes</taxon>
        <taxon>Mycobacteriales</taxon>
        <taxon>Mycobacteriaceae</taxon>
        <taxon>Mycobacterium</taxon>
    </lineage>
</organism>
<evidence type="ECO:0000259" key="1">
    <source>
        <dbReference type="Pfam" id="PF13622"/>
    </source>
</evidence>
<dbReference type="SUPFAM" id="SSF54637">
    <property type="entry name" value="Thioesterase/thiol ester dehydrase-isomerase"/>
    <property type="match status" value="1"/>
</dbReference>
<sequence>MSTTRPSAPAFFVPEGDTFIPTGIARGPWGETVSGTYVGGLLGHVVERDTDADPEVAPARLTVDLLRPVAMAPVHTRSTVVRRGRRLWLADAELVQAGTVVARASALLLRRGPEPPDDAWTSPVNMPPLPPDPTEIGTRTTVLWVFGGADPSTPTADLSGWQQSGPKSVWVREITPLIDGVTLTPFVRAAIAGDYASSLTNFGSTGLPFINADYTVSLSRLPDGPHLGLAALTHHACDGVSTGVATLFDHRGPIGNATVTALANPGFTPGLSAAAG</sequence>
<gene>
    <name evidence="2" type="ordered locus">Mmcs_0053</name>
</gene>
<dbReference type="EMBL" id="CP000384">
    <property type="protein sequence ID" value="ABG06175.1"/>
    <property type="molecule type" value="Genomic_DNA"/>
</dbReference>
<name>A0A5Q5BDD9_MYCSS</name>
<dbReference type="AlphaFoldDB" id="A0A5Q5BDD9"/>
<proteinExistence type="predicted"/>
<dbReference type="Gene3D" id="2.40.160.210">
    <property type="entry name" value="Acyl-CoA thioesterase, double hotdog domain"/>
    <property type="match status" value="1"/>
</dbReference>
<evidence type="ECO:0000313" key="2">
    <source>
        <dbReference type="EMBL" id="ABG06175.1"/>
    </source>
</evidence>